<organism evidence="2 3">
    <name type="scientific">Catonella massiliensis</name>
    <dbReference type="NCBI Taxonomy" id="2799636"/>
    <lineage>
        <taxon>Bacteria</taxon>
        <taxon>Bacillati</taxon>
        <taxon>Bacillota</taxon>
        <taxon>Clostridia</taxon>
        <taxon>Lachnospirales</taxon>
        <taxon>Lachnospiraceae</taxon>
        <taxon>Catonella</taxon>
    </lineage>
</organism>
<dbReference type="EMBL" id="JAEPRJ010000001">
    <property type="protein sequence ID" value="MBK5898675.1"/>
    <property type="molecule type" value="Genomic_DNA"/>
</dbReference>
<protein>
    <submittedName>
        <fullName evidence="2">Uncharacterized protein</fullName>
    </submittedName>
</protein>
<name>A0ABS1J3R3_9FIRM</name>
<comment type="caution">
    <text evidence="2">The sequence shown here is derived from an EMBL/GenBank/DDBJ whole genome shotgun (WGS) entry which is preliminary data.</text>
</comment>
<evidence type="ECO:0000313" key="2">
    <source>
        <dbReference type="EMBL" id="MBK5898675.1"/>
    </source>
</evidence>
<dbReference type="Proteomes" id="UP000604730">
    <property type="component" value="Unassembled WGS sequence"/>
</dbReference>
<keyword evidence="3" id="KW-1185">Reference proteome</keyword>
<evidence type="ECO:0000256" key="1">
    <source>
        <dbReference type="SAM" id="Coils"/>
    </source>
</evidence>
<feature type="coiled-coil region" evidence="1">
    <location>
        <begin position="45"/>
        <end position="87"/>
    </location>
</feature>
<gene>
    <name evidence="2" type="ORF">JJN12_12980</name>
</gene>
<evidence type="ECO:0000313" key="3">
    <source>
        <dbReference type="Proteomes" id="UP000604730"/>
    </source>
</evidence>
<dbReference type="RefSeq" id="WP_208430077.1">
    <property type="nucleotide sequence ID" value="NZ_JAEPRJ010000001.1"/>
</dbReference>
<proteinExistence type="predicted"/>
<accession>A0ABS1J3R3</accession>
<sequence>MRRSTNLQLKLPEGDDFFNIEDFNENSEIIDRKLTEFNNKLPELAVNSEQIKEELKTQAEQLLIKQKEDVAKQMAEVKKEVAKAIKDIADSKGASTTTFNADGSITTETSLEVITTTFNKADKSILEKHAYKNGTSKTLKIVFESKSIRTTEVG</sequence>
<keyword evidence="1" id="KW-0175">Coiled coil</keyword>
<reference evidence="2 3" key="1">
    <citation type="submission" date="2021-01" db="EMBL/GenBank/DDBJ databases">
        <title>Isolation and description of Catonella massiliensis sp. nov., a novel Catonella species, isolated from a stable periodontitis subject.</title>
        <authorList>
            <person name="Antezack A."/>
            <person name="Boxberger M."/>
            <person name="La Scola B."/>
            <person name="Monnet-Corti V."/>
        </authorList>
    </citation>
    <scope>NUCLEOTIDE SEQUENCE [LARGE SCALE GENOMIC DNA]</scope>
    <source>
        <strain evidence="2 3">Marseille-Q4567</strain>
    </source>
</reference>